<evidence type="ECO:0000313" key="2">
    <source>
        <dbReference type="Proteomes" id="UP000749559"/>
    </source>
</evidence>
<name>A0A8J1UJ25_OWEFU</name>
<organism evidence="1 2">
    <name type="scientific">Owenia fusiformis</name>
    <name type="common">Polychaete worm</name>
    <dbReference type="NCBI Taxonomy" id="6347"/>
    <lineage>
        <taxon>Eukaryota</taxon>
        <taxon>Metazoa</taxon>
        <taxon>Spiralia</taxon>
        <taxon>Lophotrochozoa</taxon>
        <taxon>Annelida</taxon>
        <taxon>Polychaeta</taxon>
        <taxon>Sedentaria</taxon>
        <taxon>Canalipalpata</taxon>
        <taxon>Sabellida</taxon>
        <taxon>Oweniida</taxon>
        <taxon>Oweniidae</taxon>
        <taxon>Owenia</taxon>
    </lineage>
</organism>
<dbReference type="EMBL" id="CAIIXF020000223">
    <property type="protein sequence ID" value="CAH1803030.1"/>
    <property type="molecule type" value="Genomic_DNA"/>
</dbReference>
<protein>
    <submittedName>
        <fullName evidence="1">Uncharacterized protein</fullName>
    </submittedName>
</protein>
<dbReference type="AlphaFoldDB" id="A0A8J1UJ25"/>
<feature type="non-terminal residue" evidence="1">
    <location>
        <position position="1"/>
    </location>
</feature>
<dbReference type="Proteomes" id="UP000749559">
    <property type="component" value="Unassembled WGS sequence"/>
</dbReference>
<keyword evidence="2" id="KW-1185">Reference proteome</keyword>
<gene>
    <name evidence="1" type="ORF">OFUS_LOCUS26659</name>
</gene>
<proteinExistence type="predicted"/>
<evidence type="ECO:0000313" key="1">
    <source>
        <dbReference type="EMBL" id="CAH1803030.1"/>
    </source>
</evidence>
<accession>A0A8J1UJ25</accession>
<sequence>FKMLNYHNIYISQTLSIKVNDYVTRPVLQQCFKVMKILSLHTVFQIYFRYGLALDDGGNHGTLKCKMEGTYIGSLNASVIVSTPYGRTQADLDMLHVTSNNKIAMF</sequence>
<comment type="caution">
    <text evidence="1">The sequence shown here is derived from an EMBL/GenBank/DDBJ whole genome shotgun (WGS) entry which is preliminary data.</text>
</comment>
<reference evidence="1" key="1">
    <citation type="submission" date="2022-03" db="EMBL/GenBank/DDBJ databases">
        <authorList>
            <person name="Martin C."/>
        </authorList>
    </citation>
    <scope>NUCLEOTIDE SEQUENCE</scope>
</reference>
<feature type="non-terminal residue" evidence="1">
    <location>
        <position position="106"/>
    </location>
</feature>